<proteinExistence type="predicted"/>
<dbReference type="Pfam" id="PF09375">
    <property type="entry name" value="Peptidase_M75"/>
    <property type="match status" value="1"/>
</dbReference>
<evidence type="ECO:0000256" key="2">
    <source>
        <dbReference type="ARBA" id="ARBA00022729"/>
    </source>
</evidence>
<keyword evidence="2" id="KW-0732">Signal</keyword>
<name>A0A0P0AD82_9RHOB</name>
<dbReference type="EMBL" id="CP012023">
    <property type="protein sequence ID" value="ALI56151.1"/>
    <property type="molecule type" value="Genomic_DNA"/>
</dbReference>
<dbReference type="STRING" id="1397108.IMCC12053_2204"/>
<accession>A0A0P0AD82</accession>
<evidence type="ECO:0000256" key="1">
    <source>
        <dbReference type="ARBA" id="ARBA00004196"/>
    </source>
</evidence>
<dbReference type="InterPro" id="IPR038352">
    <property type="entry name" value="Imelysin_sf"/>
</dbReference>
<dbReference type="KEGG" id="cmar:IMCC12053_2204"/>
<evidence type="ECO:0000313" key="5">
    <source>
        <dbReference type="Proteomes" id="UP000064920"/>
    </source>
</evidence>
<organism evidence="4 5">
    <name type="scientific">Celeribacter marinus</name>
    <dbReference type="NCBI Taxonomy" id="1397108"/>
    <lineage>
        <taxon>Bacteria</taxon>
        <taxon>Pseudomonadati</taxon>
        <taxon>Pseudomonadota</taxon>
        <taxon>Alphaproteobacteria</taxon>
        <taxon>Rhodobacterales</taxon>
        <taxon>Roseobacteraceae</taxon>
        <taxon>Celeribacter</taxon>
    </lineage>
</organism>
<gene>
    <name evidence="4" type="ORF">IMCC12053_2204</name>
</gene>
<evidence type="ECO:0000313" key="4">
    <source>
        <dbReference type="EMBL" id="ALI56151.1"/>
    </source>
</evidence>
<dbReference type="RefSeq" id="WP_062218926.1">
    <property type="nucleotide sequence ID" value="NZ_CP012023.1"/>
</dbReference>
<dbReference type="OrthoDB" id="5729110at2"/>
<dbReference type="GO" id="GO:0030313">
    <property type="term" value="C:cell envelope"/>
    <property type="evidence" value="ECO:0007669"/>
    <property type="project" value="UniProtKB-SubCell"/>
</dbReference>
<dbReference type="AlphaFoldDB" id="A0A0P0AD82"/>
<dbReference type="InterPro" id="IPR034984">
    <property type="entry name" value="Imelysin-like_IPPA"/>
</dbReference>
<dbReference type="Proteomes" id="UP000064920">
    <property type="component" value="Chromosome"/>
</dbReference>
<comment type="subcellular location">
    <subcellularLocation>
        <location evidence="1">Cell envelope</location>
    </subcellularLocation>
</comment>
<dbReference type="CDD" id="cd14659">
    <property type="entry name" value="Imelysin-like_IPPA"/>
    <property type="match status" value="1"/>
</dbReference>
<feature type="domain" description="Imelysin-like" evidence="3">
    <location>
        <begin position="43"/>
        <end position="318"/>
    </location>
</feature>
<protein>
    <submittedName>
        <fullName evidence="4">Iron-regulated protein A</fullName>
    </submittedName>
</protein>
<dbReference type="Gene3D" id="1.20.1420.20">
    <property type="entry name" value="M75 peptidase, HXXE motif"/>
    <property type="match status" value="1"/>
</dbReference>
<sequence length="337" mass="35724">MRHFIFALACASCVLPASADPLQDAVSRVVTQYVDPAVTAFGRAAHDLEQAATGDCTAPQLTQSYHAVFDAWLRVQLFALSSFDAGGHATAISFWPDKKGMIPRALAAMIADEDGVVMDAQGFGEVSIAARGLFALEYMLFDPQFSSYARDSYACALVQAQATDLASMADDVDHAWFGSAGFARALETAGDADNTHYFTPREAVQALYTTLTASLEHNRGVRLGRPMGSFDKPRPTRAEAWRSARSARNVSGSLVAIGALADALAPNGAPHTVALLQEAVAQIDALNAPTFATADQIGERFKMEVIQQRIEAASHALANEIGAPLQVSAGFNAGDGD</sequence>
<evidence type="ECO:0000259" key="3">
    <source>
        <dbReference type="Pfam" id="PF09375"/>
    </source>
</evidence>
<dbReference type="PATRIC" id="fig|1397108.4.peg.2256"/>
<reference evidence="4 5" key="1">
    <citation type="submission" date="2015-05" db="EMBL/GenBank/DDBJ databases">
        <authorList>
            <person name="Wang D.B."/>
            <person name="Wang M."/>
        </authorList>
    </citation>
    <scope>NUCLEOTIDE SEQUENCE [LARGE SCALE GENOMIC DNA]</scope>
    <source>
        <strain evidence="4 5">IMCC 12053</strain>
    </source>
</reference>
<dbReference type="InterPro" id="IPR018976">
    <property type="entry name" value="Imelysin-like"/>
</dbReference>
<keyword evidence="5" id="KW-1185">Reference proteome</keyword>